<protein>
    <submittedName>
        <fullName evidence="2">P44/Msp2 family outer membrane protein</fullName>
    </submittedName>
</protein>
<gene>
    <name evidence="2" type="ORF">LUA81_01740</name>
</gene>
<dbReference type="InterPro" id="IPR002566">
    <property type="entry name" value="Msp4_OMP-like"/>
</dbReference>
<dbReference type="Gene3D" id="2.40.160.20">
    <property type="match status" value="1"/>
</dbReference>
<dbReference type="Pfam" id="PF01617">
    <property type="entry name" value="Surface_Ag_2"/>
    <property type="match status" value="2"/>
</dbReference>
<dbReference type="Proteomes" id="UP001059985">
    <property type="component" value="Chromosome"/>
</dbReference>
<accession>A0ABY5F211</accession>
<evidence type="ECO:0000259" key="1">
    <source>
        <dbReference type="Pfam" id="PF01617"/>
    </source>
</evidence>
<keyword evidence="3" id="KW-1185">Reference proteome</keyword>
<dbReference type="RefSeq" id="WP_254841970.1">
    <property type="nucleotide sequence ID" value="NZ_CP089285.1"/>
</dbReference>
<evidence type="ECO:0000313" key="2">
    <source>
        <dbReference type="EMBL" id="UTO56850.1"/>
    </source>
</evidence>
<name>A0ABY5F211_9RICK</name>
<sequence>MGDLSVKADSIDIKAILALKESATAENPVAADKNTPSEVSKFIQKPDNFKGFYKPTYNNSFAGFSGLIGYSTPNGVRLELEGSFENFELKNSNKCTLKNAYKYFAAAAKLKANSNDEIDAPAAAEENHNKYYYVIKNYIVKGSNNVNNHGFYIGGQYKPGIGVIGDLSVKADSIDIKAILALKADAAAENPDAGSNNVPSEVSKFIQKPSNFKGFYKPTYNNSFAGFSGLIGYSTPNGVRLELEGSFENFELKNSNKCTLKNAYKYFAAAAKLKDANNDEIAEPADQNNENHNKYYYVIKNSNISAAATMINLCYDFTSDALGNGEISPYLCAGVGASLVKALNMPHVKFSYQAKAGVNYFLSNSVAIFADAYYHATHDNTFITPVIHKPIKFAANAADANNKFTDDL</sequence>
<dbReference type="InterPro" id="IPR011250">
    <property type="entry name" value="OMP/PagP_B-barrel"/>
</dbReference>
<dbReference type="EMBL" id="CP089285">
    <property type="protein sequence ID" value="UTO56850.1"/>
    <property type="molecule type" value="Genomic_DNA"/>
</dbReference>
<dbReference type="SUPFAM" id="SSF56925">
    <property type="entry name" value="OMPA-like"/>
    <property type="match status" value="1"/>
</dbReference>
<feature type="domain" description="Msp4/OMP-like" evidence="1">
    <location>
        <begin position="148"/>
        <end position="398"/>
    </location>
</feature>
<evidence type="ECO:0000313" key="3">
    <source>
        <dbReference type="Proteomes" id="UP001059985"/>
    </source>
</evidence>
<feature type="domain" description="Msp4/OMP-like" evidence="1">
    <location>
        <begin position="27"/>
        <end position="147"/>
    </location>
</feature>
<organism evidence="2 3">
    <name type="scientific">Neoehrlichia mikurensis</name>
    <dbReference type="NCBI Taxonomy" id="89586"/>
    <lineage>
        <taxon>Bacteria</taxon>
        <taxon>Pseudomonadati</taxon>
        <taxon>Pseudomonadota</taxon>
        <taxon>Alphaproteobacteria</taxon>
        <taxon>Rickettsiales</taxon>
        <taxon>Anaplasmataceae</taxon>
        <taxon>Candidatus Neoehrlichia</taxon>
    </lineage>
</organism>
<proteinExistence type="predicted"/>
<reference evidence="2 3" key="1">
    <citation type="journal article" date="2022" name="Microorganisms">
        <title>Assembly and Comparison of Ca. Neoehrlichia mikurensis Genomes.</title>
        <authorList>
            <person name="Azagi T."/>
            <person name="Dirks R.P."/>
            <person name="Yebra-Pimentel E.S."/>
            <person name="Schaap P.J."/>
            <person name="Koehorst J.J."/>
            <person name="Esser H.J."/>
            <person name="Sprong H."/>
        </authorList>
    </citation>
    <scope>NUCLEOTIDE SEQUENCE [LARGE SCALE GENOMIC DNA]</scope>
    <source>
        <strain evidence="2">18-2804</strain>
    </source>
</reference>